<name>A0A1F7RTH1_9BACT</name>
<evidence type="ECO:0000313" key="2">
    <source>
        <dbReference type="Proteomes" id="UP000179266"/>
    </source>
</evidence>
<dbReference type="EMBL" id="MGDD01000201">
    <property type="protein sequence ID" value="OGL44859.1"/>
    <property type="molecule type" value="Genomic_DNA"/>
</dbReference>
<evidence type="ECO:0000313" key="1">
    <source>
        <dbReference type="EMBL" id="OGL44859.1"/>
    </source>
</evidence>
<protein>
    <submittedName>
        <fullName evidence="1">Uncharacterized protein</fullName>
    </submittedName>
</protein>
<gene>
    <name evidence="1" type="ORF">A2161_12110</name>
</gene>
<reference evidence="1 2" key="1">
    <citation type="journal article" date="2016" name="Nat. Commun.">
        <title>Thousands of microbial genomes shed light on interconnected biogeochemical processes in an aquifer system.</title>
        <authorList>
            <person name="Anantharaman K."/>
            <person name="Brown C.T."/>
            <person name="Hug L.A."/>
            <person name="Sharon I."/>
            <person name="Castelle C.J."/>
            <person name="Probst A.J."/>
            <person name="Thomas B.C."/>
            <person name="Singh A."/>
            <person name="Wilkins M.J."/>
            <person name="Karaoz U."/>
            <person name="Brodie E.L."/>
            <person name="Williams K.H."/>
            <person name="Hubbard S.S."/>
            <person name="Banfield J.F."/>
        </authorList>
    </citation>
    <scope>NUCLEOTIDE SEQUENCE [LARGE SCALE GENOMIC DNA]</scope>
</reference>
<accession>A0A1F7RTH1</accession>
<sequence>MHSFRALADELRPKRASGNRMITILKRYLIREMLRMNCTPLIIDDIKIFNLQELMDTLKSVDSNKIQEFSDNDIFSSWLDRKGYTELADELRPIHGSGTKLAKILVDIVEKWMRIYGQVNAG</sequence>
<organism evidence="1 2">
    <name type="scientific">Candidatus Schekmanbacteria bacterium RBG_13_48_7</name>
    <dbReference type="NCBI Taxonomy" id="1817878"/>
    <lineage>
        <taxon>Bacteria</taxon>
        <taxon>Candidatus Schekmaniibacteriota</taxon>
    </lineage>
</organism>
<dbReference type="AlphaFoldDB" id="A0A1F7RTH1"/>
<comment type="caution">
    <text evidence="1">The sequence shown here is derived from an EMBL/GenBank/DDBJ whole genome shotgun (WGS) entry which is preliminary data.</text>
</comment>
<dbReference type="Proteomes" id="UP000179266">
    <property type="component" value="Unassembled WGS sequence"/>
</dbReference>
<proteinExistence type="predicted"/>